<evidence type="ECO:0000256" key="15">
    <source>
        <dbReference type="SAM" id="Phobius"/>
    </source>
</evidence>
<dbReference type="RefSeq" id="WP_190112201.1">
    <property type="nucleotide sequence ID" value="NZ_BMVB01000022.1"/>
</dbReference>
<keyword evidence="3" id="KW-0121">Carboxypeptidase</keyword>
<keyword evidence="4" id="KW-0645">Protease</keyword>
<dbReference type="InterPro" id="IPR050396">
    <property type="entry name" value="Glycosyltr_51/Transpeptidase"/>
</dbReference>
<evidence type="ECO:0000259" key="17">
    <source>
        <dbReference type="Pfam" id="PF00912"/>
    </source>
</evidence>
<keyword evidence="15" id="KW-0812">Transmembrane</keyword>
<sequence>MGRADARRAQKKGSRPAEGGGKPKKKGIRRFFTWKLLLAYFLGAIALGMGAFYALYLYVDVPGKGNEAAKAQSNVYKNQKGEIIARLGEVNREEVPLTKVPQDVQRAVVAAENKNFWTDPGVDLKGTARGILNTVMGRGKQGGSTITQQYVKNYYLDQRQTVSRKVKELIISLKVQDEKPKEEILAGYLNTSYFGRNASGIQAAARAYYGKDVEKITLEEGAYLAALLQAPSQYDWASASEAGKRNVEARWNYVLDKMVEQKWLDPAKRQSMKFQPPGQPKPPQGLTGQNGYLVQAARQEMIRDLKRQGRPEGDFAAGGWTITLSIDPKKQAALEKAVKKQLTDDLDPKAREVDGHVQPGAVSVDVKTGQVVAMYGGQDFIKHQTNNATRGDYQPASTFKPLILASALQNGSKTQDRKPITSSTLYDGTDKRPVVDKGSPVGFAPENEDGYSETPVTVQKAMNKSVNSVFAQMAVDVGLAKVKKTAVELGMKGDFEEVPSLSLGSMGASPLEMAGVYATLDNHGKKINPSIIKSVSWKGEAYKLPNPVTDERVVSRNTADGVTGVMTGVVDDGTAHVVASSQYQVAGKTGTSDDDKSAWFTGYTPGLVTSVGVFGEGPGGKQVTLQNTGGNGRVNGGSYPAHIWASYMSSVFDDDEDKSKFDLDTEDGFVPPEAPAGTPSAGPSGGASRGPSSSPSTRSQSPSTPSTPSTRQSTSGKPTPPTNKPTPPVPPTPPNPTNTGTTGDAGNRPNGGRLS</sequence>
<evidence type="ECO:0000256" key="3">
    <source>
        <dbReference type="ARBA" id="ARBA00022645"/>
    </source>
</evidence>
<evidence type="ECO:0000256" key="11">
    <source>
        <dbReference type="ARBA" id="ARBA00023316"/>
    </source>
</evidence>
<feature type="compositionally biased region" description="Pro residues" evidence="14">
    <location>
        <begin position="718"/>
        <end position="736"/>
    </location>
</feature>
<dbReference type="PANTHER" id="PTHR32282">
    <property type="entry name" value="BINDING PROTEIN TRANSPEPTIDASE, PUTATIVE-RELATED"/>
    <property type="match status" value="1"/>
</dbReference>
<evidence type="ECO:0000256" key="7">
    <source>
        <dbReference type="ARBA" id="ARBA00022801"/>
    </source>
</evidence>
<dbReference type="Pfam" id="PF00912">
    <property type="entry name" value="Transgly"/>
    <property type="match status" value="1"/>
</dbReference>
<feature type="region of interest" description="Disordered" evidence="14">
    <location>
        <begin position="657"/>
        <end position="755"/>
    </location>
</feature>
<dbReference type="PANTHER" id="PTHR32282:SF34">
    <property type="entry name" value="PENICILLIN-BINDING PROTEIN 1A"/>
    <property type="match status" value="1"/>
</dbReference>
<feature type="region of interest" description="Disordered" evidence="14">
    <location>
        <begin position="410"/>
        <end position="452"/>
    </location>
</feature>
<organism evidence="18 19">
    <name type="scientific">Streptomyces cinnamoneus</name>
    <name type="common">Streptoverticillium cinnamoneum</name>
    <dbReference type="NCBI Taxonomy" id="53446"/>
    <lineage>
        <taxon>Bacteria</taxon>
        <taxon>Bacillati</taxon>
        <taxon>Actinomycetota</taxon>
        <taxon>Actinomycetes</taxon>
        <taxon>Kitasatosporales</taxon>
        <taxon>Streptomycetaceae</taxon>
        <taxon>Streptomyces</taxon>
        <taxon>Streptomyces cinnamoneus group</taxon>
    </lineage>
</organism>
<dbReference type="SUPFAM" id="SSF53955">
    <property type="entry name" value="Lysozyme-like"/>
    <property type="match status" value="1"/>
</dbReference>
<reference evidence="18" key="1">
    <citation type="journal article" date="2014" name="Int. J. Syst. Evol. Microbiol.">
        <title>Complete genome sequence of Corynebacterium casei LMG S-19264T (=DSM 44701T), isolated from a smear-ripened cheese.</title>
        <authorList>
            <consortium name="US DOE Joint Genome Institute (JGI-PGF)"/>
            <person name="Walter F."/>
            <person name="Albersmeier A."/>
            <person name="Kalinowski J."/>
            <person name="Ruckert C."/>
        </authorList>
    </citation>
    <scope>NUCLEOTIDE SEQUENCE</scope>
    <source>
        <strain evidence="18">JCM 4633</strain>
    </source>
</reference>
<dbReference type="FunFam" id="1.10.3810.10:FF:000001">
    <property type="entry name" value="Penicillin-binding protein 1A"/>
    <property type="match status" value="1"/>
</dbReference>
<feature type="transmembrane region" description="Helical" evidence="15">
    <location>
        <begin position="32"/>
        <end position="59"/>
    </location>
</feature>
<keyword evidence="9" id="KW-0573">Peptidoglycan synthesis</keyword>
<evidence type="ECO:0000256" key="2">
    <source>
        <dbReference type="ARBA" id="ARBA00007739"/>
    </source>
</evidence>
<dbReference type="EMBL" id="BMVB01000022">
    <property type="protein sequence ID" value="GHC66753.1"/>
    <property type="molecule type" value="Genomic_DNA"/>
</dbReference>
<dbReference type="InterPro" id="IPR001264">
    <property type="entry name" value="Glyco_trans_51"/>
</dbReference>
<dbReference type="GO" id="GO:0009002">
    <property type="term" value="F:serine-type D-Ala-D-Ala carboxypeptidase activity"/>
    <property type="evidence" value="ECO:0007669"/>
    <property type="project" value="UniProtKB-EC"/>
</dbReference>
<evidence type="ECO:0000313" key="18">
    <source>
        <dbReference type="EMBL" id="GHC66753.1"/>
    </source>
</evidence>
<dbReference type="GO" id="GO:0071555">
    <property type="term" value="P:cell wall organization"/>
    <property type="evidence" value="ECO:0007669"/>
    <property type="project" value="UniProtKB-KW"/>
</dbReference>
<protein>
    <submittedName>
        <fullName evidence="18">Penicillin-binding protein</fullName>
    </submittedName>
</protein>
<dbReference type="Gene3D" id="3.40.710.10">
    <property type="entry name" value="DD-peptidase/beta-lactamase superfamily"/>
    <property type="match status" value="1"/>
</dbReference>
<keyword evidence="8" id="KW-0133">Cell shape</keyword>
<evidence type="ECO:0000256" key="9">
    <source>
        <dbReference type="ARBA" id="ARBA00022984"/>
    </source>
</evidence>
<evidence type="ECO:0000313" key="19">
    <source>
        <dbReference type="Proteomes" id="UP000646244"/>
    </source>
</evidence>
<comment type="similarity">
    <text evidence="1">In the C-terminal section; belongs to the transpeptidase family.</text>
</comment>
<dbReference type="InterPro" id="IPR023346">
    <property type="entry name" value="Lysozyme-like_dom_sf"/>
</dbReference>
<evidence type="ECO:0000256" key="5">
    <source>
        <dbReference type="ARBA" id="ARBA00022676"/>
    </source>
</evidence>
<dbReference type="AlphaFoldDB" id="A0A918TYK8"/>
<feature type="region of interest" description="Disordered" evidence="14">
    <location>
        <begin position="1"/>
        <end position="24"/>
    </location>
</feature>
<dbReference type="GO" id="GO:0009252">
    <property type="term" value="P:peptidoglycan biosynthetic process"/>
    <property type="evidence" value="ECO:0007669"/>
    <property type="project" value="UniProtKB-KW"/>
</dbReference>
<comment type="similarity">
    <text evidence="2">In the N-terminal section; belongs to the glycosyltransferase 51 family.</text>
</comment>
<dbReference type="GO" id="GO:0008955">
    <property type="term" value="F:peptidoglycan glycosyltransferase activity"/>
    <property type="evidence" value="ECO:0007669"/>
    <property type="project" value="UniProtKB-EC"/>
</dbReference>
<evidence type="ECO:0000256" key="14">
    <source>
        <dbReference type="SAM" id="MobiDB-lite"/>
    </source>
</evidence>
<gene>
    <name evidence="18" type="ORF">GCM10010507_50660</name>
</gene>
<dbReference type="Pfam" id="PF00905">
    <property type="entry name" value="Transpeptidase"/>
    <property type="match status" value="1"/>
</dbReference>
<keyword evidence="15" id="KW-0472">Membrane</keyword>
<evidence type="ECO:0000256" key="6">
    <source>
        <dbReference type="ARBA" id="ARBA00022679"/>
    </source>
</evidence>
<feature type="domain" description="Penicillin-binding protein transpeptidase" evidence="16">
    <location>
        <begin position="361"/>
        <end position="605"/>
    </location>
</feature>
<keyword evidence="15" id="KW-1133">Transmembrane helix</keyword>
<dbReference type="SUPFAM" id="SSF56601">
    <property type="entry name" value="beta-lactamase/transpeptidase-like"/>
    <property type="match status" value="1"/>
</dbReference>
<dbReference type="InterPro" id="IPR001460">
    <property type="entry name" value="PCN-bd_Tpept"/>
</dbReference>
<dbReference type="Gene3D" id="1.10.3810.10">
    <property type="entry name" value="Biosynthetic peptidoglycan transglycosylase-like"/>
    <property type="match status" value="1"/>
</dbReference>
<evidence type="ECO:0000259" key="16">
    <source>
        <dbReference type="Pfam" id="PF00905"/>
    </source>
</evidence>
<proteinExistence type="inferred from homology"/>
<evidence type="ECO:0000256" key="12">
    <source>
        <dbReference type="ARBA" id="ARBA00034000"/>
    </source>
</evidence>
<keyword evidence="11" id="KW-0961">Cell wall biogenesis/degradation</keyword>
<evidence type="ECO:0000256" key="1">
    <source>
        <dbReference type="ARBA" id="ARBA00007090"/>
    </source>
</evidence>
<evidence type="ECO:0000256" key="8">
    <source>
        <dbReference type="ARBA" id="ARBA00022960"/>
    </source>
</evidence>
<keyword evidence="5" id="KW-0328">Glycosyltransferase</keyword>
<keyword evidence="6" id="KW-0808">Transferase</keyword>
<dbReference type="GO" id="GO:0030288">
    <property type="term" value="C:outer membrane-bounded periplasmic space"/>
    <property type="evidence" value="ECO:0007669"/>
    <property type="project" value="TreeGrafter"/>
</dbReference>
<evidence type="ECO:0000256" key="13">
    <source>
        <dbReference type="ARBA" id="ARBA00049902"/>
    </source>
</evidence>
<comment type="caution">
    <text evidence="18">The sequence shown here is derived from an EMBL/GenBank/DDBJ whole genome shotgun (WGS) entry which is preliminary data.</text>
</comment>
<evidence type="ECO:0000256" key="10">
    <source>
        <dbReference type="ARBA" id="ARBA00023268"/>
    </source>
</evidence>
<dbReference type="InterPro" id="IPR012338">
    <property type="entry name" value="Beta-lactam/transpept-like"/>
</dbReference>
<keyword evidence="7" id="KW-0378">Hydrolase</keyword>
<comment type="catalytic activity">
    <reaction evidence="12">
        <text>Preferential cleavage: (Ac)2-L-Lys-D-Ala-|-D-Ala. Also transpeptidation of peptidyl-alanyl moieties that are N-acyl substituents of D-alanine.</text>
        <dbReference type="EC" id="3.4.16.4"/>
    </reaction>
</comment>
<reference evidence="18" key="2">
    <citation type="submission" date="2020-09" db="EMBL/GenBank/DDBJ databases">
        <authorList>
            <person name="Sun Q."/>
            <person name="Ohkuma M."/>
        </authorList>
    </citation>
    <scope>NUCLEOTIDE SEQUENCE</scope>
    <source>
        <strain evidence="18">JCM 4633</strain>
    </source>
</reference>
<keyword evidence="10" id="KW-0511">Multifunctional enzyme</keyword>
<accession>A0A918TYK8</accession>
<dbReference type="GO" id="GO:0006508">
    <property type="term" value="P:proteolysis"/>
    <property type="evidence" value="ECO:0007669"/>
    <property type="project" value="UniProtKB-KW"/>
</dbReference>
<feature type="compositionally biased region" description="Low complexity" evidence="14">
    <location>
        <begin position="689"/>
        <end position="717"/>
    </location>
</feature>
<comment type="catalytic activity">
    <reaction evidence="13">
        <text>[GlcNAc-(1-&gt;4)-Mur2Ac(oyl-L-Ala-gamma-D-Glu-L-Lys-D-Ala-D-Ala)](n)-di-trans,octa-cis-undecaprenyl diphosphate + beta-D-GlcNAc-(1-&gt;4)-Mur2Ac(oyl-L-Ala-gamma-D-Glu-L-Lys-D-Ala-D-Ala)-di-trans,octa-cis-undecaprenyl diphosphate = [GlcNAc-(1-&gt;4)-Mur2Ac(oyl-L-Ala-gamma-D-Glu-L-Lys-D-Ala-D-Ala)](n+1)-di-trans,octa-cis-undecaprenyl diphosphate + di-trans,octa-cis-undecaprenyl diphosphate + H(+)</text>
        <dbReference type="Rhea" id="RHEA:23708"/>
        <dbReference type="Rhea" id="RHEA-COMP:9602"/>
        <dbReference type="Rhea" id="RHEA-COMP:9603"/>
        <dbReference type="ChEBI" id="CHEBI:15378"/>
        <dbReference type="ChEBI" id="CHEBI:58405"/>
        <dbReference type="ChEBI" id="CHEBI:60033"/>
        <dbReference type="ChEBI" id="CHEBI:78435"/>
        <dbReference type="EC" id="2.4.99.28"/>
    </reaction>
</comment>
<feature type="domain" description="Glycosyl transferase family 51" evidence="17">
    <location>
        <begin position="81"/>
        <end position="258"/>
    </location>
</feature>
<dbReference type="InterPro" id="IPR036950">
    <property type="entry name" value="PBP_transglycosylase"/>
</dbReference>
<name>A0A918TYK8_STRCJ</name>
<dbReference type="GO" id="GO:0008658">
    <property type="term" value="F:penicillin binding"/>
    <property type="evidence" value="ECO:0007669"/>
    <property type="project" value="InterPro"/>
</dbReference>
<dbReference type="Proteomes" id="UP000646244">
    <property type="component" value="Unassembled WGS sequence"/>
</dbReference>
<evidence type="ECO:0000256" key="4">
    <source>
        <dbReference type="ARBA" id="ARBA00022670"/>
    </source>
</evidence>
<dbReference type="GO" id="GO:0008360">
    <property type="term" value="P:regulation of cell shape"/>
    <property type="evidence" value="ECO:0007669"/>
    <property type="project" value="UniProtKB-KW"/>
</dbReference>